<keyword evidence="1" id="KW-0812">Transmembrane</keyword>
<protein>
    <submittedName>
        <fullName evidence="2">Uncharacterized protein</fullName>
    </submittedName>
</protein>
<comment type="caution">
    <text evidence="2">The sequence shown here is derived from an EMBL/GenBank/DDBJ whole genome shotgun (WGS) entry which is preliminary data.</text>
</comment>
<dbReference type="AlphaFoldDB" id="A0A938YPI0"/>
<feature type="transmembrane region" description="Helical" evidence="1">
    <location>
        <begin position="384"/>
        <end position="402"/>
    </location>
</feature>
<reference evidence="2" key="1">
    <citation type="submission" date="2021-01" db="EMBL/GenBank/DDBJ databases">
        <title>Active Sulfur Cycling in an Early Earth Analoge.</title>
        <authorList>
            <person name="Hahn C.R."/>
            <person name="Youssef N.H."/>
            <person name="Elshahed M."/>
        </authorList>
    </citation>
    <scope>NUCLEOTIDE SEQUENCE</scope>
    <source>
        <strain evidence="2">Zod_Metabat.1151</strain>
    </source>
</reference>
<accession>A0A938YPI0</accession>
<name>A0A938YPI0_9ARCH</name>
<proteinExistence type="predicted"/>
<keyword evidence="1" id="KW-0472">Membrane</keyword>
<dbReference type="Proteomes" id="UP000809243">
    <property type="component" value="Unassembled WGS sequence"/>
</dbReference>
<organism evidence="2 3">
    <name type="scientific">Candidatus Iainarchaeum sp</name>
    <dbReference type="NCBI Taxonomy" id="3101447"/>
    <lineage>
        <taxon>Archaea</taxon>
        <taxon>Candidatus Iainarchaeota</taxon>
        <taxon>Candidatus Iainarchaeia</taxon>
        <taxon>Candidatus Iainarchaeales</taxon>
        <taxon>Candidatus Iainarchaeaceae</taxon>
        <taxon>Candidatus Iainarchaeum</taxon>
    </lineage>
</organism>
<sequence length="428" mass="47157">ACFLLLLPAGLSISSQEALDFVSKQNSLLYSNETIELFPNVKIRHSSKDYFVVAVLSNESLSGFIPVLDKSPAEIPESLSARRDLVKTAYSLRHFQLLKESAAQQGQWIFDAKNVKFFSDLSNDLKNERVDLTTVETELSGYASLQLEIAGLRAQLEEMYPAASSASSSISGAISFESDYLSGPDTNKLSRLQSTFNQCFDEIQGLDSMRSDYVSELDKVMQAIALSGLPIETKQGLNNLLSVPTTLQQLSLKADTAIVLDEEFNKIFANAQSGLGNFVDGLSARESRNSAFQSLYGSDDGLLAKTGQQSLSNLVEFILLPEYVYKWNKQGSVESMQLNWLKAETFYNSGSFEEAENYAGKARDDAIRVYEAGLFPGNGTDTDLLFAGAIILIIALIILFAVKNRQKLMSLVSGGEEEEGKQLYDFEK</sequence>
<dbReference type="EMBL" id="JAFGDB010000099">
    <property type="protein sequence ID" value="MBN2067913.1"/>
    <property type="molecule type" value="Genomic_DNA"/>
</dbReference>
<gene>
    <name evidence="2" type="ORF">JW744_05585</name>
</gene>
<evidence type="ECO:0000313" key="3">
    <source>
        <dbReference type="Proteomes" id="UP000809243"/>
    </source>
</evidence>
<evidence type="ECO:0000256" key="1">
    <source>
        <dbReference type="SAM" id="Phobius"/>
    </source>
</evidence>
<evidence type="ECO:0000313" key="2">
    <source>
        <dbReference type="EMBL" id="MBN2067913.1"/>
    </source>
</evidence>
<feature type="non-terminal residue" evidence="2">
    <location>
        <position position="1"/>
    </location>
</feature>
<keyword evidence="1" id="KW-1133">Transmembrane helix</keyword>